<dbReference type="Gene3D" id="3.40.50.300">
    <property type="entry name" value="P-loop containing nucleotide triphosphate hydrolases"/>
    <property type="match status" value="2"/>
</dbReference>
<keyword evidence="4" id="KW-0227">DNA damage</keyword>
<feature type="domain" description="Helicase C-terminal" evidence="18">
    <location>
        <begin position="533"/>
        <end position="676"/>
    </location>
</feature>
<dbReference type="GO" id="GO:0003677">
    <property type="term" value="F:DNA binding"/>
    <property type="evidence" value="ECO:0007669"/>
    <property type="project" value="UniProtKB-KW"/>
</dbReference>
<proteinExistence type="inferred from homology"/>
<keyword evidence="8" id="KW-0238">DNA-binding</keyword>
<evidence type="ECO:0000256" key="6">
    <source>
        <dbReference type="ARBA" id="ARBA00022806"/>
    </source>
</evidence>
<evidence type="ECO:0000256" key="1">
    <source>
        <dbReference type="ARBA" id="ARBA00004123"/>
    </source>
</evidence>
<dbReference type="CDD" id="cd18029">
    <property type="entry name" value="DEXHc_XPB"/>
    <property type="match status" value="1"/>
</dbReference>
<evidence type="ECO:0000256" key="15">
    <source>
        <dbReference type="ARBA" id="ARBA00065951"/>
    </source>
</evidence>
<dbReference type="PANTHER" id="PTHR11274:SF0">
    <property type="entry name" value="GENERAL TRANSCRIPTION AND DNA REPAIR FACTOR IIH HELICASE SUBUNIT XPB"/>
    <property type="match status" value="1"/>
</dbReference>
<dbReference type="GO" id="GO:0006367">
    <property type="term" value="P:transcription initiation at RNA polymerase II promoter"/>
    <property type="evidence" value="ECO:0007669"/>
    <property type="project" value="InterPro"/>
</dbReference>
<dbReference type="InterPro" id="IPR027417">
    <property type="entry name" value="P-loop_NTPase"/>
</dbReference>
<dbReference type="PROSITE" id="PS51192">
    <property type="entry name" value="HELICASE_ATP_BIND_1"/>
    <property type="match status" value="1"/>
</dbReference>
<evidence type="ECO:0000259" key="17">
    <source>
        <dbReference type="PROSITE" id="PS51192"/>
    </source>
</evidence>
<dbReference type="GO" id="GO:0005524">
    <property type="term" value="F:ATP binding"/>
    <property type="evidence" value="ECO:0007669"/>
    <property type="project" value="UniProtKB-KW"/>
</dbReference>
<comment type="catalytic activity">
    <reaction evidence="14">
        <text>ATP + H2O = ADP + phosphate + H(+)</text>
        <dbReference type="Rhea" id="RHEA:13065"/>
        <dbReference type="ChEBI" id="CHEBI:15377"/>
        <dbReference type="ChEBI" id="CHEBI:15378"/>
        <dbReference type="ChEBI" id="CHEBI:30616"/>
        <dbReference type="ChEBI" id="CHEBI:43474"/>
        <dbReference type="ChEBI" id="CHEBI:456216"/>
        <dbReference type="EC" id="5.6.2.4"/>
    </reaction>
</comment>
<gene>
    <name evidence="19" type="ORF">g.21202</name>
</gene>
<comment type="catalytic activity">
    <reaction evidence="12">
        <text>Couples ATP hydrolysis with the unwinding of duplex DNA by translocating in the 3'-5' direction.</text>
        <dbReference type="EC" id="5.6.2.4"/>
    </reaction>
</comment>
<evidence type="ECO:0000256" key="3">
    <source>
        <dbReference type="ARBA" id="ARBA00022741"/>
    </source>
</evidence>
<feature type="compositionally biased region" description="Low complexity" evidence="16">
    <location>
        <begin position="214"/>
        <end position="239"/>
    </location>
</feature>
<dbReference type="InterPro" id="IPR050615">
    <property type="entry name" value="ATP-dep_DNA_Helicase"/>
</dbReference>
<dbReference type="Pfam" id="PF16203">
    <property type="entry name" value="ERCC3_RAD25_C"/>
    <property type="match status" value="1"/>
</dbReference>
<keyword evidence="10" id="KW-0413">Isomerase</keyword>
<feature type="domain" description="Helicase ATP-binding" evidence="17">
    <location>
        <begin position="315"/>
        <end position="477"/>
    </location>
</feature>
<comment type="similarity">
    <text evidence="2">Belongs to the helicase family. RAD25/XPB subfamily.</text>
</comment>
<evidence type="ECO:0000313" key="19">
    <source>
        <dbReference type="EMBL" id="JAT77636.1"/>
    </source>
</evidence>
<keyword evidence="9" id="KW-0234">DNA repair</keyword>
<dbReference type="FunFam" id="3.40.50.300:FF:000077">
    <property type="entry name" value="Probable DNA repair helicase RAD25"/>
    <property type="match status" value="1"/>
</dbReference>
<evidence type="ECO:0000256" key="4">
    <source>
        <dbReference type="ARBA" id="ARBA00022763"/>
    </source>
</evidence>
<dbReference type="GO" id="GO:0005675">
    <property type="term" value="C:transcription factor TFIIH holo complex"/>
    <property type="evidence" value="ECO:0007669"/>
    <property type="project" value="TreeGrafter"/>
</dbReference>
<evidence type="ECO:0000256" key="7">
    <source>
        <dbReference type="ARBA" id="ARBA00022840"/>
    </source>
</evidence>
<accession>A0A1D2AEI6</accession>
<keyword evidence="5" id="KW-0378">Hydrolase</keyword>
<evidence type="ECO:0000256" key="8">
    <source>
        <dbReference type="ARBA" id="ARBA00023125"/>
    </source>
</evidence>
<keyword evidence="7" id="KW-0067">ATP-binding</keyword>
<dbReference type="Pfam" id="PF13625">
    <property type="entry name" value="Helicase_C_3"/>
    <property type="match status" value="1"/>
</dbReference>
<evidence type="ECO:0000256" key="12">
    <source>
        <dbReference type="ARBA" id="ARBA00034617"/>
    </source>
</evidence>
<dbReference type="SMART" id="SM00487">
    <property type="entry name" value="DEXDc"/>
    <property type="match status" value="1"/>
</dbReference>
<feature type="region of interest" description="Disordered" evidence="16">
    <location>
        <begin position="767"/>
        <end position="786"/>
    </location>
</feature>
<dbReference type="InterPro" id="IPR032438">
    <property type="entry name" value="ERCC3_RAD25_C"/>
</dbReference>
<dbReference type="CDD" id="cd18789">
    <property type="entry name" value="SF2_C_XPB"/>
    <property type="match status" value="1"/>
</dbReference>
<evidence type="ECO:0000256" key="2">
    <source>
        <dbReference type="ARBA" id="ARBA00006637"/>
    </source>
</evidence>
<keyword evidence="3" id="KW-0547">Nucleotide-binding</keyword>
<dbReference type="Pfam" id="PF04851">
    <property type="entry name" value="ResIII"/>
    <property type="match status" value="1"/>
</dbReference>
<dbReference type="AlphaFoldDB" id="A0A1D2AEI6"/>
<dbReference type="PANTHER" id="PTHR11274">
    <property type="entry name" value="RAD25/XP-B DNA REPAIR HELICASE"/>
    <property type="match status" value="1"/>
</dbReference>
<dbReference type="GO" id="GO:0043138">
    <property type="term" value="F:3'-5' DNA helicase activity"/>
    <property type="evidence" value="ECO:0007669"/>
    <property type="project" value="UniProtKB-EC"/>
</dbReference>
<dbReference type="PROSITE" id="PS51194">
    <property type="entry name" value="HELICASE_CTER"/>
    <property type="match status" value="1"/>
</dbReference>
<protein>
    <recommendedName>
        <fullName evidence="13">DNA 3'-5' helicase</fullName>
        <ecNumber evidence="13">5.6.2.4</ecNumber>
    </recommendedName>
</protein>
<organism evidence="19">
    <name type="scientific">Auxenochlorella protothecoides</name>
    <name type="common">Green microalga</name>
    <name type="synonym">Chlorella protothecoides</name>
    <dbReference type="NCBI Taxonomy" id="3075"/>
    <lineage>
        <taxon>Eukaryota</taxon>
        <taxon>Viridiplantae</taxon>
        <taxon>Chlorophyta</taxon>
        <taxon>core chlorophytes</taxon>
        <taxon>Trebouxiophyceae</taxon>
        <taxon>Chlorellales</taxon>
        <taxon>Chlorellaceae</taxon>
        <taxon>Auxenochlorella</taxon>
    </lineage>
</organism>
<reference evidence="19" key="1">
    <citation type="submission" date="2015-08" db="EMBL/GenBank/DDBJ databases">
        <authorList>
            <person name="Babu N.S."/>
            <person name="Beckwith C.J."/>
            <person name="Beseler K.G."/>
            <person name="Brison A."/>
            <person name="Carone J.V."/>
            <person name="Caskin T.P."/>
            <person name="Diamond M."/>
            <person name="Durham M.E."/>
            <person name="Foxe J.M."/>
            <person name="Go M."/>
            <person name="Henderson B.A."/>
            <person name="Jones I.B."/>
            <person name="McGettigan J.A."/>
            <person name="Micheletti S.J."/>
            <person name="Nasrallah M.E."/>
            <person name="Ortiz D."/>
            <person name="Piller C.R."/>
            <person name="Privatt S.R."/>
            <person name="Schneider S.L."/>
            <person name="Sharp S."/>
            <person name="Smith T.C."/>
            <person name="Stanton J.D."/>
            <person name="Ullery H.E."/>
            <person name="Wilson R.J."/>
            <person name="Serrano M.G."/>
            <person name="Buck G."/>
            <person name="Lee V."/>
            <person name="Wang Y."/>
            <person name="Carvalho R."/>
            <person name="Voegtly L."/>
            <person name="Shi R."/>
            <person name="Duckworth R."/>
            <person name="Johnson A."/>
            <person name="Loviza R."/>
            <person name="Walstead R."/>
            <person name="Shah Z."/>
            <person name="Kiflezghi M."/>
            <person name="Wade K."/>
            <person name="Ball S.L."/>
            <person name="Bradley K.W."/>
            <person name="Asai D.J."/>
            <person name="Bowman C.A."/>
            <person name="Russell D.A."/>
            <person name="Pope W.H."/>
            <person name="Jacobs-Sera D."/>
            <person name="Hendrix R.W."/>
            <person name="Hatfull G.F."/>
        </authorList>
    </citation>
    <scope>NUCLEOTIDE SEQUENCE</scope>
</reference>
<name>A0A1D2AEI6_AUXPR</name>
<dbReference type="InterPro" id="IPR014001">
    <property type="entry name" value="Helicase_ATP-bd"/>
</dbReference>
<dbReference type="PRINTS" id="PR00851">
    <property type="entry name" value="XRODRMPGMNTB"/>
</dbReference>
<evidence type="ECO:0000256" key="11">
    <source>
        <dbReference type="ARBA" id="ARBA00023242"/>
    </source>
</evidence>
<dbReference type="InterPro" id="IPR032830">
    <property type="entry name" value="XPB/Ssl2_N"/>
</dbReference>
<dbReference type="FunFam" id="3.40.50.300:FF:000117">
    <property type="entry name" value="Putative DNA repair helicase rad25"/>
    <property type="match status" value="1"/>
</dbReference>
<comment type="subunit">
    <text evidence="15">Component of the 7-subunit TFIIH core complex composed of XPB, XPD, TFB1/GTF2H1, GTF2H2/P44, TFB4/GTF2H3, TFB2/GTF2H4 and TFB5/GTF2H5, which is active in NER. The core complex associates with the 3-subunit CDK-activating kinase (CAK) module composed of CYCH1/cyclin H1, CDKD and MAT1/At4g30820 to form the 10-subunit holoenzyme (holo-TFIIH) active in transcription.</text>
</comment>
<dbReference type="GO" id="GO:0000112">
    <property type="term" value="C:nucleotide-excision repair factor 3 complex"/>
    <property type="evidence" value="ECO:0007669"/>
    <property type="project" value="TreeGrafter"/>
</dbReference>
<keyword evidence="6" id="KW-0347">Helicase</keyword>
<dbReference type="SMART" id="SM00490">
    <property type="entry name" value="HELICc"/>
    <property type="match status" value="1"/>
</dbReference>
<comment type="subcellular location">
    <subcellularLocation>
        <location evidence="1">Nucleus</location>
    </subcellularLocation>
</comment>
<evidence type="ECO:0000256" key="10">
    <source>
        <dbReference type="ARBA" id="ARBA00023235"/>
    </source>
</evidence>
<evidence type="ECO:0000256" key="14">
    <source>
        <dbReference type="ARBA" id="ARBA00048988"/>
    </source>
</evidence>
<evidence type="ECO:0000259" key="18">
    <source>
        <dbReference type="PROSITE" id="PS51194"/>
    </source>
</evidence>
<sequence length="786" mass="86859">MASEEVDWDLEEGYASDGQGYVLGAQDEKFANFSSLPMRPDHPNRPLWVCPDGRIFLETFSRVYKQAYDFLIACAEPVSRPEFIHEYALTPHSLYAAVSIGLDTPTIVGVLGRLSKCGLPAEVRAFIEASTENYGKVKLVLQRNAFFVESPYPAVLRRLLHDPVIRASRVLRAADDCFEVSAAVRDAAAATLAKTDVEAGGEEAEEGRGGGEAAGPDGAGASARGPSQGEAPAAPAGPAYLIDPVEIDPDRELHAFEIEAAQVEHVKQRCLPGGLNYPMLEEYDFRGDVANPTLSMELRPHVSHRPYQEKSLAKMFGNGRARSGIIVLPCGAGKSLVGVSAAARMKKSCLVLCTNAVSVDQWKYQFQMWTSLRDDQMCRFTSANHEWFAAAAGVCVTTYTMVAYSGRRSEESENVMNEIMNREWGLIILDEVHVVPAQMFRKVIGIVKAHCKLGLTATLVREDHLITDLNFLIGPKLYEANWLDLTRAGHIANVQCAEVWCPMTREFYREYLRPGTPVTQRQLLYVMNPSKLQACQFLVQYHERRGDKVIVFSDNIYALREYAVRMKRPFIYGATGHQERTRILHAFKHNPEVNTVFLSKVGDNSLDIPEANVLVQISSHAGSRRQEAQRLGRILRKKKARLGVGEAEEFDAFFYTLVSNDTQEVYFTSKRQQFLVDQGYSYKVIPSLLENAGGEEGLLLSSLDEQLDVLAAILAANETDIGDENLAEVDGVPLRKSGAARRTAGNMAALSGAAGMRYMEFAAGAGRPRPALKQGQGRLAKLRKKG</sequence>
<dbReference type="EMBL" id="GDKF01000986">
    <property type="protein sequence ID" value="JAT77636.1"/>
    <property type="molecule type" value="Transcribed_RNA"/>
</dbReference>
<feature type="region of interest" description="Disordered" evidence="16">
    <location>
        <begin position="196"/>
        <end position="240"/>
    </location>
</feature>
<dbReference type="InterPro" id="IPR001161">
    <property type="entry name" value="XPB/Ssl2"/>
</dbReference>
<dbReference type="EC" id="5.6.2.4" evidence="13"/>
<dbReference type="GO" id="GO:0016787">
    <property type="term" value="F:hydrolase activity"/>
    <property type="evidence" value="ECO:0007669"/>
    <property type="project" value="UniProtKB-KW"/>
</dbReference>
<evidence type="ECO:0000256" key="9">
    <source>
        <dbReference type="ARBA" id="ARBA00023204"/>
    </source>
</evidence>
<dbReference type="InterPro" id="IPR001650">
    <property type="entry name" value="Helicase_C-like"/>
</dbReference>
<keyword evidence="11" id="KW-0539">Nucleus</keyword>
<evidence type="ECO:0000256" key="13">
    <source>
        <dbReference type="ARBA" id="ARBA00034808"/>
    </source>
</evidence>
<dbReference type="NCBIfam" id="TIGR00603">
    <property type="entry name" value="rad25"/>
    <property type="match status" value="1"/>
</dbReference>
<dbReference type="SUPFAM" id="SSF52540">
    <property type="entry name" value="P-loop containing nucleoside triphosphate hydrolases"/>
    <property type="match status" value="2"/>
</dbReference>
<evidence type="ECO:0000256" key="5">
    <source>
        <dbReference type="ARBA" id="ARBA00022801"/>
    </source>
</evidence>
<dbReference type="GO" id="GO:0097550">
    <property type="term" value="C:transcription preinitiation complex"/>
    <property type="evidence" value="ECO:0007669"/>
    <property type="project" value="TreeGrafter"/>
</dbReference>
<evidence type="ECO:0000256" key="16">
    <source>
        <dbReference type="SAM" id="MobiDB-lite"/>
    </source>
</evidence>
<dbReference type="InterPro" id="IPR006935">
    <property type="entry name" value="Helicase/UvrB_N"/>
</dbReference>
<dbReference type="GO" id="GO:0006289">
    <property type="term" value="P:nucleotide-excision repair"/>
    <property type="evidence" value="ECO:0007669"/>
    <property type="project" value="InterPro"/>
</dbReference>